<feature type="domain" description="Dienelactone hydrolase" evidence="1">
    <location>
        <begin position="31"/>
        <end position="251"/>
    </location>
</feature>
<dbReference type="STRING" id="1835702.A0A1F5LS51"/>
<dbReference type="PANTHER" id="PTHR47668:SF1">
    <property type="entry name" value="DIENELACTONE HYDROLASE DOMAIN-CONTAINING PROTEIN-RELATED"/>
    <property type="match status" value="1"/>
</dbReference>
<dbReference type="SUPFAM" id="SSF53474">
    <property type="entry name" value="alpha/beta-Hydrolases"/>
    <property type="match status" value="1"/>
</dbReference>
<evidence type="ECO:0000259" key="1">
    <source>
        <dbReference type="Pfam" id="PF01738"/>
    </source>
</evidence>
<reference evidence="2 3" key="1">
    <citation type="journal article" date="2016" name="Sci. Rep.">
        <title>Penicillium arizonense, a new, genome sequenced fungal species, reveals a high chemical diversity in secreted metabolites.</title>
        <authorList>
            <person name="Grijseels S."/>
            <person name="Nielsen J.C."/>
            <person name="Randelovic M."/>
            <person name="Nielsen J."/>
            <person name="Nielsen K.F."/>
            <person name="Workman M."/>
            <person name="Frisvad J.C."/>
        </authorList>
    </citation>
    <scope>NUCLEOTIDE SEQUENCE [LARGE SCALE GENOMIC DNA]</scope>
    <source>
        <strain evidence="2 3">CBS 141311</strain>
    </source>
</reference>
<dbReference type="Pfam" id="PF01738">
    <property type="entry name" value="DLH"/>
    <property type="match status" value="1"/>
</dbReference>
<comment type="caution">
    <text evidence="2">The sequence shown here is derived from an EMBL/GenBank/DDBJ whole genome shotgun (WGS) entry which is preliminary data.</text>
</comment>
<dbReference type="GO" id="GO:0016787">
    <property type="term" value="F:hydrolase activity"/>
    <property type="evidence" value="ECO:0007669"/>
    <property type="project" value="InterPro"/>
</dbReference>
<protein>
    <recommendedName>
        <fullName evidence="1">Dienelactone hydrolase domain-containing protein</fullName>
    </recommendedName>
</protein>
<dbReference type="GO" id="GO:0072330">
    <property type="term" value="P:monocarboxylic acid biosynthetic process"/>
    <property type="evidence" value="ECO:0007669"/>
    <property type="project" value="UniProtKB-ARBA"/>
</dbReference>
<proteinExistence type="predicted"/>
<sequence>MSCEACRTIAPVTVQGYSPKGHYETIAGLKTYVTGNTDGKMGIVDLYDVFGLASQTLQGADLLAVRLNAVVLVPDFFEGDALKPEYVPADTEEKKQIIAEFMAHKASFSRNATVLLEAIPEYKARFPSVGKWGAFGLCWGGKVTVLASGANSPFAASGQAVDERLMSNRRMDVADAAPLSIPHIILASKDEPADAVTGYARVIESNESGGHVETYSTMWHGWMGARADLDGEESRAEYTRGYSQLADFFEKNLQ</sequence>
<evidence type="ECO:0000313" key="2">
    <source>
        <dbReference type="EMBL" id="OGE56038.1"/>
    </source>
</evidence>
<dbReference type="GO" id="GO:0017000">
    <property type="term" value="P:antibiotic biosynthetic process"/>
    <property type="evidence" value="ECO:0007669"/>
    <property type="project" value="UniProtKB-ARBA"/>
</dbReference>
<evidence type="ECO:0000313" key="3">
    <source>
        <dbReference type="Proteomes" id="UP000177622"/>
    </source>
</evidence>
<dbReference type="GeneID" id="34573390"/>
<dbReference type="Gene3D" id="3.40.50.1820">
    <property type="entry name" value="alpha/beta hydrolase"/>
    <property type="match status" value="1"/>
</dbReference>
<gene>
    <name evidence="2" type="ORF">PENARI_c003G09338</name>
</gene>
<dbReference type="OrthoDB" id="2147163at2759"/>
<dbReference type="RefSeq" id="XP_022491467.1">
    <property type="nucleotide sequence ID" value="XM_022628656.1"/>
</dbReference>
<dbReference type="PANTHER" id="PTHR47668">
    <property type="entry name" value="DIENELACTONE HYDROLASE FAMILY PROTEIN (AFU_ORTHOLOGUE AFUA_6G01940)"/>
    <property type="match status" value="1"/>
</dbReference>
<dbReference type="Proteomes" id="UP000177622">
    <property type="component" value="Unassembled WGS sequence"/>
</dbReference>
<dbReference type="InterPro" id="IPR002925">
    <property type="entry name" value="Dienelactn_hydro"/>
</dbReference>
<dbReference type="EMBL" id="LXJU01000003">
    <property type="protein sequence ID" value="OGE56038.1"/>
    <property type="molecule type" value="Genomic_DNA"/>
</dbReference>
<keyword evidence="3" id="KW-1185">Reference proteome</keyword>
<dbReference type="InterPro" id="IPR029058">
    <property type="entry name" value="AB_hydrolase_fold"/>
</dbReference>
<organism evidence="2 3">
    <name type="scientific">Penicillium arizonense</name>
    <dbReference type="NCBI Taxonomy" id="1835702"/>
    <lineage>
        <taxon>Eukaryota</taxon>
        <taxon>Fungi</taxon>
        <taxon>Dikarya</taxon>
        <taxon>Ascomycota</taxon>
        <taxon>Pezizomycotina</taxon>
        <taxon>Eurotiomycetes</taxon>
        <taxon>Eurotiomycetidae</taxon>
        <taxon>Eurotiales</taxon>
        <taxon>Aspergillaceae</taxon>
        <taxon>Penicillium</taxon>
    </lineage>
</organism>
<name>A0A1F5LS51_PENAI</name>
<dbReference type="AlphaFoldDB" id="A0A1F5LS51"/>
<accession>A0A1F5LS51</accession>